<evidence type="ECO:0000313" key="1">
    <source>
        <dbReference type="EMBL" id="OFA13056.1"/>
    </source>
</evidence>
<reference evidence="1 2" key="1">
    <citation type="submission" date="2016-09" db="EMBL/GenBank/DDBJ databases">
        <title>Genome Sequence of Lactobacillus sunkii Strain CG01.</title>
        <authorList>
            <person name="Poehlein A."/>
            <person name="Gabris C."/>
            <person name="Bengelsdorf F.R."/>
            <person name="Duerre P."/>
            <person name="Daniel R."/>
        </authorList>
    </citation>
    <scope>NUCLEOTIDE SEQUENCE [LARGE SCALE GENOMIC DNA]</scope>
    <source>
        <strain evidence="1 2">CG_D</strain>
    </source>
</reference>
<sequence>MSARTDGERASQHLARTIKSLNIPVVKDQKKAERFLFGDDSED</sequence>
<dbReference type="STRING" id="481719.LASUN_00550"/>
<dbReference type="AlphaFoldDB" id="A0A1E7XIY1"/>
<dbReference type="EMBL" id="MIQE01000002">
    <property type="protein sequence ID" value="OFA13056.1"/>
    <property type="molecule type" value="Genomic_DNA"/>
</dbReference>
<organism evidence="1 2">
    <name type="scientific">Lentilactobacillus sunkii</name>
    <dbReference type="NCBI Taxonomy" id="481719"/>
    <lineage>
        <taxon>Bacteria</taxon>
        <taxon>Bacillati</taxon>
        <taxon>Bacillota</taxon>
        <taxon>Bacilli</taxon>
        <taxon>Lactobacillales</taxon>
        <taxon>Lactobacillaceae</taxon>
        <taxon>Lentilactobacillus</taxon>
    </lineage>
</organism>
<comment type="caution">
    <text evidence="1">The sequence shown here is derived from an EMBL/GenBank/DDBJ whole genome shotgun (WGS) entry which is preliminary data.</text>
</comment>
<dbReference type="Proteomes" id="UP000177010">
    <property type="component" value="Unassembled WGS sequence"/>
</dbReference>
<gene>
    <name evidence="1" type="ORF">LASUN_00550</name>
</gene>
<evidence type="ECO:0000313" key="2">
    <source>
        <dbReference type="Proteomes" id="UP000177010"/>
    </source>
</evidence>
<accession>A0A1E7XIY1</accession>
<dbReference type="RefSeq" id="WP_263851636.1">
    <property type="nucleotide sequence ID" value="NZ_JAZHVW010000013.1"/>
</dbReference>
<name>A0A1E7XIY1_9LACO</name>
<proteinExistence type="predicted"/>
<protein>
    <submittedName>
        <fullName evidence="1">Uncharacterized protein</fullName>
    </submittedName>
</protein>